<dbReference type="Gene3D" id="3.40.50.720">
    <property type="entry name" value="NAD(P)-binding Rossmann-like Domain"/>
    <property type="match status" value="1"/>
</dbReference>
<organism evidence="1 2">
    <name type="scientific">Streptomyces durbertensis</name>
    <dbReference type="NCBI Taxonomy" id="2448886"/>
    <lineage>
        <taxon>Bacteria</taxon>
        <taxon>Bacillati</taxon>
        <taxon>Actinomycetota</taxon>
        <taxon>Actinomycetes</taxon>
        <taxon>Kitasatosporales</taxon>
        <taxon>Streptomycetaceae</taxon>
        <taxon>Streptomyces</taxon>
    </lineage>
</organism>
<comment type="caution">
    <text evidence="1">The sequence shown here is derived from an EMBL/GenBank/DDBJ whole genome shotgun (WGS) entry which is preliminary data.</text>
</comment>
<reference evidence="2" key="1">
    <citation type="journal article" date="2020" name="Syst. Appl. Microbiol.">
        <title>Streptomyces alkaliterrae sp. nov., isolated from an alkaline soil, and emended descriptions of Streptomyces alkaliphilus, Streptomyces calidiresistens and Streptomyces durbertensis.</title>
        <authorList>
            <person name="Swiecimska M."/>
            <person name="Golinska P."/>
            <person name="Nouioui I."/>
            <person name="Wypij M."/>
            <person name="Rai M."/>
            <person name="Sangal V."/>
            <person name="Goodfellow M."/>
        </authorList>
    </citation>
    <scope>NUCLEOTIDE SEQUENCE [LARGE SCALE GENOMIC DNA]</scope>
    <source>
        <strain evidence="2">DSM 104538</strain>
    </source>
</reference>
<accession>A0ABR6E9D2</accession>
<gene>
    <name evidence="1" type="ORF">GL263_00040</name>
</gene>
<evidence type="ECO:0000313" key="1">
    <source>
        <dbReference type="EMBL" id="MBB1241972.1"/>
    </source>
</evidence>
<sequence>MRLLLLGGTDFVGRAIAEEAMARGWRVTVFSRGNRPSPEGASALLGDRTRPDGLAALTGGEWDAVVDTWIGAPRAVGESARLLAGRVGHFTYVSSRSVHPLPQPPGADENAPVVDAAPDAGEGDYAHNKRGGELAAMEVFGEDALLVRAGLVLGRYENAGRLPWWLRRLERGGRVLAPGPPDLPLQYVDVRDLAAWTLDRVADGAGGPYNVVSPSGHATMGGLLVACARVTGSDARLEWLSPEEIGASGLEPWRELPIYLPPGATHDSLHRADVSKACAAGLSCRPVEETVADTWEWLKRLGPATAAATRPPVGVPAEAEEAALRRFRP</sequence>
<protein>
    <submittedName>
        <fullName evidence="1">Reductase</fullName>
    </submittedName>
</protein>
<keyword evidence="2" id="KW-1185">Reference proteome</keyword>
<dbReference type="EMBL" id="WMLF01000001">
    <property type="protein sequence ID" value="MBB1241972.1"/>
    <property type="molecule type" value="Genomic_DNA"/>
</dbReference>
<dbReference type="Proteomes" id="UP000766698">
    <property type="component" value="Unassembled WGS sequence"/>
</dbReference>
<evidence type="ECO:0000313" key="2">
    <source>
        <dbReference type="Proteomes" id="UP000766698"/>
    </source>
</evidence>
<dbReference type="SUPFAM" id="SSF51735">
    <property type="entry name" value="NAD(P)-binding Rossmann-fold domains"/>
    <property type="match status" value="1"/>
</dbReference>
<dbReference type="InterPro" id="IPR036291">
    <property type="entry name" value="NAD(P)-bd_dom_sf"/>
</dbReference>
<proteinExistence type="predicted"/>
<name>A0ABR6E9D2_9ACTN</name>
<dbReference type="RefSeq" id="WP_182853413.1">
    <property type="nucleotide sequence ID" value="NZ_WMLF01000001.1"/>
</dbReference>